<dbReference type="InterPro" id="IPR002372">
    <property type="entry name" value="PQQ_rpt_dom"/>
</dbReference>
<name>A0A0S6UCP6_NEOTH</name>
<dbReference type="Pfam" id="PF13360">
    <property type="entry name" value="PQQ_2"/>
    <property type="match status" value="1"/>
</dbReference>
<feature type="domain" description="Pyrrolo-quinoline quinone repeat" evidence="2">
    <location>
        <begin position="248"/>
        <end position="375"/>
    </location>
</feature>
<dbReference type="Gene3D" id="2.130.10.10">
    <property type="entry name" value="YVTN repeat-like/Quinoprotein amine dehydrogenase"/>
    <property type="match status" value="2"/>
</dbReference>
<dbReference type="EMBL" id="DF238840">
    <property type="protein sequence ID" value="GAF25571.1"/>
    <property type="molecule type" value="Genomic_DNA"/>
</dbReference>
<dbReference type="InterPro" id="IPR018391">
    <property type="entry name" value="PQQ_b-propeller_rpt"/>
</dbReference>
<evidence type="ECO:0000313" key="3">
    <source>
        <dbReference type="EMBL" id="GAF25571.1"/>
    </source>
</evidence>
<dbReference type="Proteomes" id="UP000063718">
    <property type="component" value="Unassembled WGS sequence"/>
</dbReference>
<dbReference type="InterPro" id="IPR011047">
    <property type="entry name" value="Quinoprotein_ADH-like_sf"/>
</dbReference>
<evidence type="ECO:0000256" key="1">
    <source>
        <dbReference type="SAM" id="SignalP"/>
    </source>
</evidence>
<proteinExistence type="predicted"/>
<gene>
    <name evidence="3" type="ORF">MTY_0906</name>
</gene>
<reference evidence="3" key="1">
    <citation type="journal article" date="2014" name="Gene">
        <title>Genome-guided analysis of transformation efficiency and carbon dioxide assimilation by Moorella thermoacetica Y72.</title>
        <authorList>
            <person name="Tsukahara K."/>
            <person name="Kita A."/>
            <person name="Nakashimada Y."/>
            <person name="Hoshino T."/>
            <person name="Murakami K."/>
        </authorList>
    </citation>
    <scope>NUCLEOTIDE SEQUENCE [LARGE SCALE GENOMIC DNA]</scope>
    <source>
        <strain evidence="3">Y72</strain>
    </source>
</reference>
<feature type="signal peptide" evidence="1">
    <location>
        <begin position="1"/>
        <end position="34"/>
    </location>
</feature>
<dbReference type="SUPFAM" id="SSF50998">
    <property type="entry name" value="Quinoprotein alcohol dehydrogenase-like"/>
    <property type="match status" value="1"/>
</dbReference>
<accession>A0A0S6UCP6</accession>
<feature type="chain" id="PRO_5006630500" evidence="1">
    <location>
        <begin position="35"/>
        <end position="400"/>
    </location>
</feature>
<keyword evidence="1" id="KW-0732">Signal</keyword>
<dbReference type="SMART" id="SM00564">
    <property type="entry name" value="PQQ"/>
    <property type="match status" value="5"/>
</dbReference>
<dbReference type="PANTHER" id="PTHR34512">
    <property type="entry name" value="CELL SURFACE PROTEIN"/>
    <property type="match status" value="1"/>
</dbReference>
<sequence>MEGASVRPFKSTVSALVLTAFLCLSLIQPAAAQAAQPYTILWQRQITGGSGSAGQPPVISPWGDIFLLTGSGVLRLNDRGEQIWEFKAGDKPTSSPVFFDDGSTFVATAKVLYEVKPYGRPGWSFTVASGEKGSTASPPNLTRGPGDLFYLLLGRSLYAVAPRRNMLWYLAQSDYPVAVDAGRQYVFVARSQKGAGTTLEALDSAGKSVWSRGFAEQKQVYLSLSPDGKYLYVVNIPKSPGKFNKCALYALDAAAGTIIWSRKFNQNELSNITRGPDGLLYLVAGKRYLYGLDSLTGDERLSTQLLDLSGAAPAVDREGTIYVPGKERLYAVSSSDGRLLWDLDLDGGVPTTPTLGSDGLTIYFTDGKGTLYALRQGYNDTATPAAAGASSSGPASTPKP</sequence>
<evidence type="ECO:0000259" key="2">
    <source>
        <dbReference type="Pfam" id="PF13360"/>
    </source>
</evidence>
<protein>
    <submittedName>
        <fullName evidence="3">FOG: WD40-like repeat</fullName>
    </submittedName>
</protein>
<organism evidence="3">
    <name type="scientific">Moorella thermoacetica Y72</name>
    <dbReference type="NCBI Taxonomy" id="1325331"/>
    <lineage>
        <taxon>Bacteria</taxon>
        <taxon>Bacillati</taxon>
        <taxon>Bacillota</taxon>
        <taxon>Clostridia</taxon>
        <taxon>Neomoorellales</taxon>
        <taxon>Neomoorellaceae</taxon>
        <taxon>Neomoorella</taxon>
    </lineage>
</organism>
<dbReference type="InterPro" id="IPR015943">
    <property type="entry name" value="WD40/YVTN_repeat-like_dom_sf"/>
</dbReference>
<dbReference type="PANTHER" id="PTHR34512:SF30">
    <property type="entry name" value="OUTER MEMBRANE PROTEIN ASSEMBLY FACTOR BAMB"/>
    <property type="match status" value="1"/>
</dbReference>
<dbReference type="AlphaFoldDB" id="A0A0S6UCP6"/>